<dbReference type="RefSeq" id="WP_136837579.1">
    <property type="nucleotide sequence ID" value="NZ_SWBQ01000006.1"/>
</dbReference>
<comment type="caution">
    <text evidence="2">The sequence shown here is derived from an EMBL/GenBank/DDBJ whole genome shotgun (WGS) entry which is preliminary data.</text>
</comment>
<organism evidence="2 3">
    <name type="scientific">Pedobacter frigoris</name>
    <dbReference type="NCBI Taxonomy" id="2571272"/>
    <lineage>
        <taxon>Bacteria</taxon>
        <taxon>Pseudomonadati</taxon>
        <taxon>Bacteroidota</taxon>
        <taxon>Sphingobacteriia</taxon>
        <taxon>Sphingobacteriales</taxon>
        <taxon>Sphingobacteriaceae</taxon>
        <taxon>Pedobacter</taxon>
    </lineage>
</organism>
<evidence type="ECO:0000313" key="3">
    <source>
        <dbReference type="Proteomes" id="UP000307244"/>
    </source>
</evidence>
<name>A0A4U1CCP2_9SPHI</name>
<sequence>MNKMIQLVLMLALCLNFCFGQVRKNSPPPSTTRTYVYSFRDYKSGYKMGYRLSRDEVLKGRIIAVSNHTIAQLFALALRLENQKQIAIEVREPEKLKRKYCYKLVVPYHHQDDFYILMLKSLNDEFPEYDVKKELRDKKYFMVIRDKIY</sequence>
<proteinExistence type="predicted"/>
<dbReference type="Proteomes" id="UP000307244">
    <property type="component" value="Unassembled WGS sequence"/>
</dbReference>
<dbReference type="AlphaFoldDB" id="A0A4U1CCP2"/>
<dbReference type="OrthoDB" id="766510at2"/>
<evidence type="ECO:0000256" key="1">
    <source>
        <dbReference type="SAM" id="SignalP"/>
    </source>
</evidence>
<gene>
    <name evidence="2" type="ORF">FA047_18505</name>
</gene>
<keyword evidence="1" id="KW-0732">Signal</keyword>
<evidence type="ECO:0000313" key="2">
    <source>
        <dbReference type="EMBL" id="TKC03940.1"/>
    </source>
</evidence>
<dbReference type="EMBL" id="SWBQ01000006">
    <property type="protein sequence ID" value="TKC03940.1"/>
    <property type="molecule type" value="Genomic_DNA"/>
</dbReference>
<reference evidence="2 3" key="1">
    <citation type="submission" date="2019-04" db="EMBL/GenBank/DDBJ databases">
        <title>Pedobacter sp. RP-3-15 sp. nov., isolated from Arctic soil.</title>
        <authorList>
            <person name="Dahal R.H."/>
            <person name="Kim D.-U."/>
        </authorList>
    </citation>
    <scope>NUCLEOTIDE SEQUENCE [LARGE SCALE GENOMIC DNA]</scope>
    <source>
        <strain evidence="2 3">RP-3-15</strain>
    </source>
</reference>
<protein>
    <submittedName>
        <fullName evidence="2">Uncharacterized protein</fullName>
    </submittedName>
</protein>
<feature type="signal peptide" evidence="1">
    <location>
        <begin position="1"/>
        <end position="20"/>
    </location>
</feature>
<feature type="chain" id="PRO_5020514386" evidence="1">
    <location>
        <begin position="21"/>
        <end position="149"/>
    </location>
</feature>
<accession>A0A4U1CCP2</accession>
<keyword evidence="3" id="KW-1185">Reference proteome</keyword>